<keyword evidence="4" id="KW-1185">Reference proteome</keyword>
<dbReference type="GO" id="GO:0005525">
    <property type="term" value="F:GTP binding"/>
    <property type="evidence" value="ECO:0007669"/>
    <property type="project" value="TreeGrafter"/>
</dbReference>
<name>U6L572_EIMTE</name>
<dbReference type="OrthoDB" id="10260897at2759"/>
<protein>
    <submittedName>
        <fullName evidence="3">Ribosome biogenesis protein BMS1, putative</fullName>
    </submittedName>
</protein>
<dbReference type="GO" id="GO:0000462">
    <property type="term" value="P:maturation of SSU-rRNA from tricistronic rRNA transcript (SSU-rRNA, 5.8S rRNA, LSU-rRNA)"/>
    <property type="evidence" value="ECO:0007669"/>
    <property type="project" value="TreeGrafter"/>
</dbReference>
<organism evidence="3 4">
    <name type="scientific">Eimeria tenella</name>
    <name type="common">Coccidian parasite</name>
    <dbReference type="NCBI Taxonomy" id="5802"/>
    <lineage>
        <taxon>Eukaryota</taxon>
        <taxon>Sar</taxon>
        <taxon>Alveolata</taxon>
        <taxon>Apicomplexa</taxon>
        <taxon>Conoidasida</taxon>
        <taxon>Coccidia</taxon>
        <taxon>Eucoccidiorida</taxon>
        <taxon>Eimeriorina</taxon>
        <taxon>Eimeriidae</taxon>
        <taxon>Eimeria</taxon>
    </lineage>
</organism>
<evidence type="ECO:0000313" key="4">
    <source>
        <dbReference type="Proteomes" id="UP000030747"/>
    </source>
</evidence>
<dbReference type="Pfam" id="PF04950">
    <property type="entry name" value="RIBIOP_C"/>
    <property type="match status" value="1"/>
</dbReference>
<feature type="region of interest" description="Disordered" evidence="1">
    <location>
        <begin position="191"/>
        <end position="216"/>
    </location>
</feature>
<dbReference type="InterPro" id="IPR039761">
    <property type="entry name" value="Bms1/Tsr1"/>
</dbReference>
<dbReference type="GO" id="GO:0030686">
    <property type="term" value="C:90S preribosome"/>
    <property type="evidence" value="ECO:0007669"/>
    <property type="project" value="TreeGrafter"/>
</dbReference>
<feature type="compositionally biased region" description="Low complexity" evidence="1">
    <location>
        <begin position="241"/>
        <end position="264"/>
    </location>
</feature>
<reference evidence="3" key="1">
    <citation type="submission" date="2013-10" db="EMBL/GenBank/DDBJ databases">
        <title>Genomic analysis of the causative agents of coccidiosis in chickens.</title>
        <authorList>
            <person name="Reid A.J."/>
            <person name="Blake D."/>
            <person name="Billington K."/>
            <person name="Browne H."/>
            <person name="Dunn M."/>
            <person name="Hung S."/>
            <person name="Kawahara F."/>
            <person name="Miranda-Saavedra D."/>
            <person name="Mourier T."/>
            <person name="Nagra H."/>
            <person name="Otto T.D."/>
            <person name="Rawlings N."/>
            <person name="Sanchez A."/>
            <person name="Sanders M."/>
            <person name="Subramaniam C."/>
            <person name="Tay Y."/>
            <person name="Dear P."/>
            <person name="Doerig C."/>
            <person name="Gruber A."/>
            <person name="Parkinson J."/>
            <person name="Shirley M."/>
            <person name="Wan K.L."/>
            <person name="Berriman M."/>
            <person name="Tomley F."/>
            <person name="Pain A."/>
        </authorList>
    </citation>
    <scope>NUCLEOTIDE SEQUENCE [LARGE SCALE GENOMIC DNA]</scope>
    <source>
        <strain evidence="3">Houghton</strain>
    </source>
</reference>
<dbReference type="Proteomes" id="UP000030747">
    <property type="component" value="Unassembled WGS sequence"/>
</dbReference>
<dbReference type="AlphaFoldDB" id="U6L572"/>
<dbReference type="GeneID" id="25255414"/>
<feature type="region of interest" description="Disordered" evidence="1">
    <location>
        <begin position="232"/>
        <end position="295"/>
    </location>
</feature>
<dbReference type="RefSeq" id="XP_013236067.1">
    <property type="nucleotide sequence ID" value="XM_013380613.1"/>
</dbReference>
<dbReference type="VEuPathDB" id="ToxoDB:ETH_00031725"/>
<dbReference type="VEuPathDB" id="ToxoDB:ETH2_0954300"/>
<dbReference type="GO" id="GO:0000479">
    <property type="term" value="P:endonucleolytic cleavage of tricistronic rRNA transcript (SSU-rRNA, 5.8S rRNA, LSU-rRNA)"/>
    <property type="evidence" value="ECO:0007669"/>
    <property type="project" value="TreeGrafter"/>
</dbReference>
<reference evidence="3" key="2">
    <citation type="submission" date="2013-10" db="EMBL/GenBank/DDBJ databases">
        <authorList>
            <person name="Aslett M."/>
        </authorList>
    </citation>
    <scope>NUCLEOTIDE SEQUENCE [LARGE SCALE GENOMIC DNA]</scope>
    <source>
        <strain evidence="3">Houghton</strain>
    </source>
</reference>
<evidence type="ECO:0000259" key="2">
    <source>
        <dbReference type="SMART" id="SM01362"/>
    </source>
</evidence>
<evidence type="ECO:0000256" key="1">
    <source>
        <dbReference type="SAM" id="MobiDB-lite"/>
    </source>
</evidence>
<feature type="domain" description="Ribosome biogenesis protein BMS1/TSR1 C-terminal" evidence="2">
    <location>
        <begin position="3"/>
        <end position="119"/>
    </location>
</feature>
<dbReference type="OMA" id="TMYNERE"/>
<feature type="compositionally biased region" description="Low complexity" evidence="1">
    <location>
        <begin position="193"/>
        <end position="202"/>
    </location>
</feature>
<dbReference type="GO" id="GO:0034511">
    <property type="term" value="F:U3 snoRNA binding"/>
    <property type="evidence" value="ECO:0007669"/>
    <property type="project" value="TreeGrafter"/>
</dbReference>
<sequence length="295" mass="33273">MREGGPASYRVAASGVALAAAAAAAAAPAAAAAAAACGIQKKLKLVGETKSIKKKTAFVKGMFNSHLEVNRCLGAKIQTVSGIRGQIKKAIGTDGTFRASFEDKVLKSDLILCKTWVLVCPHAFYNPVLDLPGWRGLRLLSEIKKEKKIISKQKETLFHSFGKAPRKQHSFFPIRIPKQLAAKLPLHSRLKLQQGRRVGKQQQQKERDMKKAFVSPNERRAAVLLQQLETLKRHRDKRRQQQQQQKARLKQQQTDKLQQQQQQQQKERQKRRHSKQGKIEASMRKRLRLDPANTS</sequence>
<accession>U6L572</accession>
<evidence type="ECO:0000313" key="3">
    <source>
        <dbReference type="EMBL" id="CDJ45321.1"/>
    </source>
</evidence>
<gene>
    <name evidence="3" type="ORF">ETH_00031725</name>
</gene>
<proteinExistence type="predicted"/>
<feature type="compositionally biased region" description="Basic and acidic residues" evidence="1">
    <location>
        <begin position="203"/>
        <end position="216"/>
    </location>
</feature>
<dbReference type="PANTHER" id="PTHR12858">
    <property type="entry name" value="RIBOSOME BIOGENESIS PROTEIN"/>
    <property type="match status" value="1"/>
</dbReference>
<dbReference type="GO" id="GO:0003924">
    <property type="term" value="F:GTPase activity"/>
    <property type="evidence" value="ECO:0007669"/>
    <property type="project" value="TreeGrafter"/>
</dbReference>
<dbReference type="SMART" id="SM01362">
    <property type="entry name" value="DUF663"/>
    <property type="match status" value="1"/>
</dbReference>
<dbReference type="InterPro" id="IPR007034">
    <property type="entry name" value="BMS1_TSR1_C"/>
</dbReference>
<dbReference type="EMBL" id="HG678172">
    <property type="protein sequence ID" value="CDJ45321.1"/>
    <property type="molecule type" value="Genomic_DNA"/>
</dbReference>
<dbReference type="PANTHER" id="PTHR12858:SF2">
    <property type="entry name" value="RIBOSOME BIOGENESIS PROTEIN BMS1 HOMOLOG"/>
    <property type="match status" value="1"/>
</dbReference>